<sequence length="83" mass="8445">MPSSPPASSSWASSDPSQLLSRSSGRWNCRAPLPPASAPSRPSPAACASACRRGGRFARGRAHEEAAGGCGGLGGRGSLDEWH</sequence>
<organism evidence="2">
    <name type="scientific">Arundo donax</name>
    <name type="common">Giant reed</name>
    <name type="synonym">Donax arundinaceus</name>
    <dbReference type="NCBI Taxonomy" id="35708"/>
    <lineage>
        <taxon>Eukaryota</taxon>
        <taxon>Viridiplantae</taxon>
        <taxon>Streptophyta</taxon>
        <taxon>Embryophyta</taxon>
        <taxon>Tracheophyta</taxon>
        <taxon>Spermatophyta</taxon>
        <taxon>Magnoliopsida</taxon>
        <taxon>Liliopsida</taxon>
        <taxon>Poales</taxon>
        <taxon>Poaceae</taxon>
        <taxon>PACMAD clade</taxon>
        <taxon>Arundinoideae</taxon>
        <taxon>Arundineae</taxon>
        <taxon>Arundo</taxon>
    </lineage>
</organism>
<dbReference type="AlphaFoldDB" id="A0A0A9FMM9"/>
<feature type="region of interest" description="Disordered" evidence="1">
    <location>
        <begin position="1"/>
        <end position="46"/>
    </location>
</feature>
<proteinExistence type="predicted"/>
<feature type="compositionally biased region" description="Gly residues" evidence="1">
    <location>
        <begin position="68"/>
        <end position="77"/>
    </location>
</feature>
<accession>A0A0A9FMM9</accession>
<reference evidence="2" key="1">
    <citation type="submission" date="2014-09" db="EMBL/GenBank/DDBJ databases">
        <authorList>
            <person name="Magalhaes I.L.F."/>
            <person name="Oliveira U."/>
            <person name="Santos F.R."/>
            <person name="Vidigal T.H.D.A."/>
            <person name="Brescovit A.D."/>
            <person name="Santos A.J."/>
        </authorList>
    </citation>
    <scope>NUCLEOTIDE SEQUENCE</scope>
    <source>
        <tissue evidence="2">Shoot tissue taken approximately 20 cm above the soil surface</tissue>
    </source>
</reference>
<name>A0A0A9FMM9_ARUDO</name>
<feature type="compositionally biased region" description="Low complexity" evidence="1">
    <location>
        <begin position="1"/>
        <end position="24"/>
    </location>
</feature>
<reference evidence="2" key="2">
    <citation type="journal article" date="2015" name="Data Brief">
        <title>Shoot transcriptome of the giant reed, Arundo donax.</title>
        <authorList>
            <person name="Barrero R.A."/>
            <person name="Guerrero F.D."/>
            <person name="Moolhuijzen P."/>
            <person name="Goolsby J.A."/>
            <person name="Tidwell J."/>
            <person name="Bellgard S.E."/>
            <person name="Bellgard M.I."/>
        </authorList>
    </citation>
    <scope>NUCLEOTIDE SEQUENCE</scope>
    <source>
        <tissue evidence="2">Shoot tissue taken approximately 20 cm above the soil surface</tissue>
    </source>
</reference>
<evidence type="ECO:0000256" key="1">
    <source>
        <dbReference type="SAM" id="MobiDB-lite"/>
    </source>
</evidence>
<feature type="region of interest" description="Disordered" evidence="1">
    <location>
        <begin position="58"/>
        <end position="83"/>
    </location>
</feature>
<protein>
    <submittedName>
        <fullName evidence="2">Uncharacterized protein</fullName>
    </submittedName>
</protein>
<evidence type="ECO:0000313" key="2">
    <source>
        <dbReference type="EMBL" id="JAE11446.1"/>
    </source>
</evidence>
<dbReference type="EMBL" id="GBRH01186450">
    <property type="protein sequence ID" value="JAE11446.1"/>
    <property type="molecule type" value="Transcribed_RNA"/>
</dbReference>